<evidence type="ECO:0000259" key="7">
    <source>
        <dbReference type="SMART" id="SM00385"/>
    </source>
</evidence>
<feature type="domain" description="Cyclin C-terminal" evidence="8">
    <location>
        <begin position="179"/>
        <end position="294"/>
    </location>
</feature>
<feature type="domain" description="Cyclin-like" evidence="7">
    <location>
        <begin position="190"/>
        <end position="272"/>
    </location>
</feature>
<dbReference type="SUPFAM" id="SSF47954">
    <property type="entry name" value="Cyclin-like"/>
    <property type="match status" value="2"/>
</dbReference>
<name>A0A834ZX34_TETSI</name>
<dbReference type="GO" id="GO:0051301">
    <property type="term" value="P:cell division"/>
    <property type="evidence" value="ECO:0007669"/>
    <property type="project" value="UniProtKB-KW"/>
</dbReference>
<comment type="caution">
    <text evidence="9">The sequence shown here is derived from an EMBL/GenBank/DDBJ whole genome shotgun (WGS) entry which is preliminary data.</text>
</comment>
<evidence type="ECO:0000313" key="10">
    <source>
        <dbReference type="Proteomes" id="UP000655225"/>
    </source>
</evidence>
<dbReference type="CDD" id="cd20544">
    <property type="entry name" value="CYCLIN_AtCycD-like_rpt2"/>
    <property type="match status" value="1"/>
</dbReference>
<dbReference type="InterPro" id="IPR036915">
    <property type="entry name" value="Cyclin-like_sf"/>
</dbReference>
<evidence type="ECO:0000256" key="4">
    <source>
        <dbReference type="ARBA" id="ARBA00023306"/>
    </source>
</evidence>
<dbReference type="CDD" id="cd20543">
    <property type="entry name" value="CYCLIN_AtCycD-like_rpt1"/>
    <property type="match status" value="1"/>
</dbReference>
<keyword evidence="3 5" id="KW-0195">Cyclin</keyword>
<evidence type="ECO:0000259" key="8">
    <source>
        <dbReference type="SMART" id="SM01332"/>
    </source>
</evidence>
<dbReference type="InterPro" id="IPR006671">
    <property type="entry name" value="Cyclin_N"/>
</dbReference>
<reference evidence="9 10" key="1">
    <citation type="submission" date="2020-04" db="EMBL/GenBank/DDBJ databases">
        <title>Plant Genome Project.</title>
        <authorList>
            <person name="Zhang R.-G."/>
        </authorList>
    </citation>
    <scope>NUCLEOTIDE SEQUENCE [LARGE SCALE GENOMIC DNA]</scope>
    <source>
        <strain evidence="9">YNK0</strain>
        <tissue evidence="9">Leaf</tissue>
    </source>
</reference>
<keyword evidence="2" id="KW-0132">Cell division</keyword>
<comment type="similarity">
    <text evidence="1">Belongs to the cyclin family. Cyclin D subfamily.</text>
</comment>
<dbReference type="OMA" id="PCELLQM"/>
<evidence type="ECO:0000256" key="2">
    <source>
        <dbReference type="ARBA" id="ARBA00022618"/>
    </source>
</evidence>
<dbReference type="AlphaFoldDB" id="A0A834ZX34"/>
<dbReference type="EMBL" id="JABCRI010000002">
    <property type="protein sequence ID" value="KAF8410242.1"/>
    <property type="molecule type" value="Genomic_DNA"/>
</dbReference>
<dbReference type="Pfam" id="PF00134">
    <property type="entry name" value="Cyclin_N"/>
    <property type="match status" value="1"/>
</dbReference>
<feature type="region of interest" description="Disordered" evidence="6">
    <location>
        <begin position="316"/>
        <end position="340"/>
    </location>
</feature>
<gene>
    <name evidence="9" type="ORF">HHK36_002766</name>
</gene>
<evidence type="ECO:0000256" key="1">
    <source>
        <dbReference type="ARBA" id="ARBA00009065"/>
    </source>
</evidence>
<proteinExistence type="inferred from homology"/>
<accession>A0A834ZX34</accession>
<dbReference type="PROSITE" id="PS00292">
    <property type="entry name" value="CYCLINS"/>
    <property type="match status" value="1"/>
</dbReference>
<dbReference type="OrthoDB" id="5590282at2759"/>
<evidence type="ECO:0000313" key="9">
    <source>
        <dbReference type="EMBL" id="KAF8410242.1"/>
    </source>
</evidence>
<keyword evidence="4" id="KW-0131">Cell cycle</keyword>
<sequence>MPLSPDHSASSLYCGEDAGDVVYCDADTWIPCSPATTDTVADDDSSIDRLLDSELHHMPDSDYLQRFRDGSVDVTARQDAVNWMLKVHAYYHFRPLTAYLSVNYLDRFLSSRALPQGNGWSFQLLSVACLSLAAKMEETSVPLLLDLQVFESRFLFDPKTVRRMELLILASLKWRMSSVTPYDFVHHFIAKLPCFGSRYALSSRVLACASDLILSTSRAIKFLGYRPSTIAAAAVLRAAGECVDYSAGGDWFSFYERVSKEMVRSCHQLMEQYIIETCPSVRLKNRRTEAAPPSPVGVLEAAALCGSCDTQISASEKNVSSQAEPSNKRRRLAAPDVQQL</sequence>
<protein>
    <recommendedName>
        <fullName evidence="11">Cyclin N-terminal domain-containing protein</fullName>
    </recommendedName>
</protein>
<organism evidence="9 10">
    <name type="scientific">Tetracentron sinense</name>
    <name type="common">Spur-leaf</name>
    <dbReference type="NCBI Taxonomy" id="13715"/>
    <lineage>
        <taxon>Eukaryota</taxon>
        <taxon>Viridiplantae</taxon>
        <taxon>Streptophyta</taxon>
        <taxon>Embryophyta</taxon>
        <taxon>Tracheophyta</taxon>
        <taxon>Spermatophyta</taxon>
        <taxon>Magnoliopsida</taxon>
        <taxon>Trochodendrales</taxon>
        <taxon>Trochodendraceae</taxon>
        <taxon>Tetracentron</taxon>
    </lineage>
</organism>
<dbReference type="PANTHER" id="PTHR10177">
    <property type="entry name" value="CYCLINS"/>
    <property type="match status" value="1"/>
</dbReference>
<feature type="compositionally biased region" description="Polar residues" evidence="6">
    <location>
        <begin position="316"/>
        <end position="325"/>
    </location>
</feature>
<dbReference type="SMART" id="SM00385">
    <property type="entry name" value="CYCLIN"/>
    <property type="match status" value="2"/>
</dbReference>
<evidence type="ECO:0000256" key="6">
    <source>
        <dbReference type="SAM" id="MobiDB-lite"/>
    </source>
</evidence>
<dbReference type="InterPro" id="IPR039361">
    <property type="entry name" value="Cyclin"/>
</dbReference>
<dbReference type="Pfam" id="PF02984">
    <property type="entry name" value="Cyclin_C"/>
    <property type="match status" value="1"/>
</dbReference>
<dbReference type="Proteomes" id="UP000655225">
    <property type="component" value="Unassembled WGS sequence"/>
</dbReference>
<dbReference type="InterPro" id="IPR013763">
    <property type="entry name" value="Cyclin-like_dom"/>
</dbReference>
<evidence type="ECO:0008006" key="11">
    <source>
        <dbReference type="Google" id="ProtNLM"/>
    </source>
</evidence>
<dbReference type="InterPro" id="IPR048258">
    <property type="entry name" value="Cyclins_cyclin-box"/>
</dbReference>
<keyword evidence="10" id="KW-1185">Reference proteome</keyword>
<feature type="domain" description="Cyclin-like" evidence="7">
    <location>
        <begin position="82"/>
        <end position="170"/>
    </location>
</feature>
<dbReference type="SMART" id="SM01332">
    <property type="entry name" value="Cyclin_C"/>
    <property type="match status" value="1"/>
</dbReference>
<evidence type="ECO:0000256" key="3">
    <source>
        <dbReference type="ARBA" id="ARBA00023127"/>
    </source>
</evidence>
<dbReference type="FunFam" id="1.10.472.10:FF:000034">
    <property type="entry name" value="D2/4-type cyclin"/>
    <property type="match status" value="1"/>
</dbReference>
<dbReference type="Gene3D" id="1.10.472.10">
    <property type="entry name" value="Cyclin-like"/>
    <property type="match status" value="2"/>
</dbReference>
<dbReference type="InterPro" id="IPR004367">
    <property type="entry name" value="Cyclin_C-dom"/>
</dbReference>
<dbReference type="FunFam" id="1.10.472.10:FF:000040">
    <property type="entry name" value="D6-type cyclin"/>
    <property type="match status" value="1"/>
</dbReference>
<evidence type="ECO:0000256" key="5">
    <source>
        <dbReference type="RuleBase" id="RU000383"/>
    </source>
</evidence>